<dbReference type="RefSeq" id="WP_145099345.1">
    <property type="nucleotide sequence ID" value="NZ_CP036274.1"/>
</dbReference>
<evidence type="ECO:0000256" key="4">
    <source>
        <dbReference type="ARBA" id="ARBA00023163"/>
    </source>
</evidence>
<dbReference type="PROSITE" id="PS50931">
    <property type="entry name" value="HTH_LYSR"/>
    <property type="match status" value="1"/>
</dbReference>
<dbReference type="Pfam" id="PF03466">
    <property type="entry name" value="LysR_substrate"/>
    <property type="match status" value="1"/>
</dbReference>
<dbReference type="EMBL" id="CP036274">
    <property type="protein sequence ID" value="QDU31733.1"/>
    <property type="molecule type" value="Genomic_DNA"/>
</dbReference>
<comment type="similarity">
    <text evidence="1">Belongs to the LysR transcriptional regulatory family.</text>
</comment>
<dbReference type="CDD" id="cd05466">
    <property type="entry name" value="PBP2_LTTR_substrate"/>
    <property type="match status" value="1"/>
</dbReference>
<dbReference type="FunFam" id="1.10.10.10:FF:000001">
    <property type="entry name" value="LysR family transcriptional regulator"/>
    <property type="match status" value="1"/>
</dbReference>
<protein>
    <submittedName>
        <fullName evidence="7">HTH-type transcriptional activator CmpR</fullName>
    </submittedName>
</protein>
<dbReference type="Gene3D" id="1.10.10.10">
    <property type="entry name" value="Winged helix-like DNA-binding domain superfamily/Winged helix DNA-binding domain"/>
    <property type="match status" value="1"/>
</dbReference>
<dbReference type="SUPFAM" id="SSF46785">
    <property type="entry name" value="Winged helix' DNA-binding domain"/>
    <property type="match status" value="1"/>
</dbReference>
<keyword evidence="8" id="KW-1185">Reference proteome</keyword>
<keyword evidence="4" id="KW-0804">Transcription</keyword>
<evidence type="ECO:0000256" key="2">
    <source>
        <dbReference type="ARBA" id="ARBA00023015"/>
    </source>
</evidence>
<dbReference type="InterPro" id="IPR036388">
    <property type="entry name" value="WH-like_DNA-bd_sf"/>
</dbReference>
<accession>A0A517YND7</accession>
<dbReference type="PANTHER" id="PTHR30419:SF8">
    <property type="entry name" value="NITROGEN ASSIMILATION TRANSCRIPTIONAL ACTIVATOR-RELATED"/>
    <property type="match status" value="1"/>
</dbReference>
<reference evidence="7 8" key="1">
    <citation type="submission" date="2019-02" db="EMBL/GenBank/DDBJ databases">
        <title>Deep-cultivation of Planctomycetes and their phenomic and genomic characterization uncovers novel biology.</title>
        <authorList>
            <person name="Wiegand S."/>
            <person name="Jogler M."/>
            <person name="Boedeker C."/>
            <person name="Pinto D."/>
            <person name="Vollmers J."/>
            <person name="Rivas-Marin E."/>
            <person name="Kohn T."/>
            <person name="Peeters S.H."/>
            <person name="Heuer A."/>
            <person name="Rast P."/>
            <person name="Oberbeckmann S."/>
            <person name="Bunk B."/>
            <person name="Jeske O."/>
            <person name="Meyerdierks A."/>
            <person name="Storesund J.E."/>
            <person name="Kallscheuer N."/>
            <person name="Luecker S."/>
            <person name="Lage O.M."/>
            <person name="Pohl T."/>
            <person name="Merkel B.J."/>
            <person name="Hornburger P."/>
            <person name="Mueller R.-W."/>
            <person name="Bruemmer F."/>
            <person name="Labrenz M."/>
            <person name="Spormann A.M."/>
            <person name="Op den Camp H."/>
            <person name="Overmann J."/>
            <person name="Amann R."/>
            <person name="Jetten M.S.M."/>
            <person name="Mascher T."/>
            <person name="Medema M.H."/>
            <person name="Devos D.P."/>
            <person name="Kaster A.-K."/>
            <person name="Ovreas L."/>
            <person name="Rohde M."/>
            <person name="Galperin M.Y."/>
            <person name="Jogler C."/>
        </authorList>
    </citation>
    <scope>NUCLEOTIDE SEQUENCE [LARGE SCALE GENOMIC DNA]</scope>
    <source>
        <strain evidence="7 8">ETA_A8</strain>
    </source>
</reference>
<dbReference type="InterPro" id="IPR005119">
    <property type="entry name" value="LysR_subst-bd"/>
</dbReference>
<evidence type="ECO:0000256" key="5">
    <source>
        <dbReference type="SAM" id="MobiDB-lite"/>
    </source>
</evidence>
<dbReference type="GO" id="GO:0005829">
    <property type="term" value="C:cytosol"/>
    <property type="evidence" value="ECO:0007669"/>
    <property type="project" value="TreeGrafter"/>
</dbReference>
<dbReference type="PRINTS" id="PR00039">
    <property type="entry name" value="HTHLYSR"/>
</dbReference>
<dbReference type="OrthoDB" id="9785745at2"/>
<proteinExistence type="inferred from homology"/>
<feature type="domain" description="HTH lysR-type" evidence="6">
    <location>
        <begin position="1"/>
        <end position="58"/>
    </location>
</feature>
<evidence type="ECO:0000256" key="3">
    <source>
        <dbReference type="ARBA" id="ARBA00023125"/>
    </source>
</evidence>
<dbReference type="InterPro" id="IPR050950">
    <property type="entry name" value="HTH-type_LysR_regulators"/>
</dbReference>
<dbReference type="GO" id="GO:0003700">
    <property type="term" value="F:DNA-binding transcription factor activity"/>
    <property type="evidence" value="ECO:0007669"/>
    <property type="project" value="InterPro"/>
</dbReference>
<dbReference type="Pfam" id="PF00126">
    <property type="entry name" value="HTH_1"/>
    <property type="match status" value="1"/>
</dbReference>
<dbReference type="PANTHER" id="PTHR30419">
    <property type="entry name" value="HTH-TYPE TRANSCRIPTIONAL REGULATOR YBHD"/>
    <property type="match status" value="1"/>
</dbReference>
<sequence length="361" mass="40142">MQLKSLKLFCDIVGRRSFSRAAAENGISQSGASQVVNTLEEELGVKLLDRTRRPFQLTPEGEVYYDGCRKMVQQYFALEEEVRTLHAEVAGRVSVASIYSIGLSHMNRFVQSFLRLHPKANVRVQYQHPHRVYELVETDQVDLGLVSFPRSTRAIKATLWREEPMVLVCAPSHSLAQKERVTLHDLHDQVMVAFESDLEIRAEIDRALSDANVEVRVSMEFDNTETIKRAVEIDAGISLLPEPTVDREVAAGALVVRPLAGTELKRPIGIIQRRGKELGQTAQRFRQLLLKHPASATLDGVLENAAHEIAALDQDDEQDDTDVATTDLSSARRSRGNEVAADESREATASLVAVASRPKVS</sequence>
<dbReference type="KEGG" id="aagg:ETAA8_68930"/>
<evidence type="ECO:0000313" key="8">
    <source>
        <dbReference type="Proteomes" id="UP000315017"/>
    </source>
</evidence>
<evidence type="ECO:0000256" key="1">
    <source>
        <dbReference type="ARBA" id="ARBA00009437"/>
    </source>
</evidence>
<keyword evidence="2" id="KW-0805">Transcription regulation</keyword>
<evidence type="ECO:0000313" key="7">
    <source>
        <dbReference type="EMBL" id="QDU31733.1"/>
    </source>
</evidence>
<dbReference type="Gene3D" id="3.40.190.290">
    <property type="match status" value="1"/>
</dbReference>
<dbReference type="GO" id="GO:0003677">
    <property type="term" value="F:DNA binding"/>
    <property type="evidence" value="ECO:0007669"/>
    <property type="project" value="UniProtKB-KW"/>
</dbReference>
<dbReference type="InterPro" id="IPR036390">
    <property type="entry name" value="WH_DNA-bd_sf"/>
</dbReference>
<dbReference type="InterPro" id="IPR000847">
    <property type="entry name" value="LysR_HTH_N"/>
</dbReference>
<gene>
    <name evidence="7" type="primary">cmpR</name>
    <name evidence="7" type="ORF">ETAA8_68930</name>
</gene>
<name>A0A517YND7_9BACT</name>
<keyword evidence="3" id="KW-0238">DNA-binding</keyword>
<dbReference type="Proteomes" id="UP000315017">
    <property type="component" value="Chromosome"/>
</dbReference>
<evidence type="ECO:0000259" key="6">
    <source>
        <dbReference type="PROSITE" id="PS50931"/>
    </source>
</evidence>
<dbReference type="AlphaFoldDB" id="A0A517YND7"/>
<organism evidence="7 8">
    <name type="scientific">Anatilimnocola aggregata</name>
    <dbReference type="NCBI Taxonomy" id="2528021"/>
    <lineage>
        <taxon>Bacteria</taxon>
        <taxon>Pseudomonadati</taxon>
        <taxon>Planctomycetota</taxon>
        <taxon>Planctomycetia</taxon>
        <taxon>Pirellulales</taxon>
        <taxon>Pirellulaceae</taxon>
        <taxon>Anatilimnocola</taxon>
    </lineage>
</organism>
<feature type="region of interest" description="Disordered" evidence="5">
    <location>
        <begin position="314"/>
        <end position="361"/>
    </location>
</feature>
<dbReference type="SUPFAM" id="SSF53850">
    <property type="entry name" value="Periplasmic binding protein-like II"/>
    <property type="match status" value="1"/>
</dbReference>